<reference evidence="3 7" key="1">
    <citation type="submission" date="2018-08" db="EMBL/GenBank/DDBJ databases">
        <title>Draft genome of Streptococcus sp .nov. Z2.</title>
        <authorList>
            <person name="Tian Z."/>
        </authorList>
    </citation>
    <scope>NUCLEOTIDE SEQUENCE [LARGE SCALE GENOMIC DNA]</scope>
    <source>
        <strain evidence="3 7">Z2</strain>
    </source>
</reference>
<dbReference type="Pfam" id="PF09359">
    <property type="entry name" value="VTC"/>
    <property type="match status" value="1"/>
</dbReference>
<dbReference type="InterPro" id="IPR018966">
    <property type="entry name" value="VTC_domain"/>
</dbReference>
<dbReference type="EMBL" id="CP031733">
    <property type="protein sequence ID" value="AXQ79372.1"/>
    <property type="molecule type" value="Genomic_DNA"/>
</dbReference>
<sequence length="246" mass="29185">MKTKKKIETQFKRIETKYILTKEQLALLQKEWQDYLSEDDYPISTISNVYFDNSDFQMIQDSILHLYNREKVRMRTYDKQPNDKSQAFLEIKEKKLDVGYKFRLVSNPLSIMNYVTKGLVDNTTAEIEMTKKLQHLRSRYGQLQPMMYISYERRSFRGIDDRKLRLTLDQNLICRTDNVSLTAGRYGSPLLEEDDLIMEIKVAEEMPQWLTALLEKYRIEAQSFSKYGTAYRNHVAEKSEVKALVQ</sequence>
<dbReference type="InterPro" id="IPR033469">
    <property type="entry name" value="CYTH-like_dom_sf"/>
</dbReference>
<dbReference type="AlphaFoldDB" id="A0A372KKT1"/>
<evidence type="ECO:0000313" key="5">
    <source>
        <dbReference type="Proteomes" id="UP000246115"/>
    </source>
</evidence>
<name>A0A372KKT1_9STRE</name>
<reference evidence="4 6" key="2">
    <citation type="submission" date="2018-08" db="EMBL/GenBank/DDBJ databases">
        <title>Draft genome of Streptococcus sp. nov. Z1.</title>
        <authorList>
            <person name="Tian Z."/>
        </authorList>
    </citation>
    <scope>NUCLEOTIDE SEQUENCE [LARGE SCALE GENOMIC DNA]</scope>
    <source>
        <strain evidence="4">Z1</strain>
        <strain evidence="6">Z1(2018)</strain>
    </source>
</reference>
<dbReference type="InterPro" id="IPR042267">
    <property type="entry name" value="VTC_sf"/>
</dbReference>
<proteinExistence type="predicted"/>
<dbReference type="EMBL" id="QVQY01000022">
    <property type="protein sequence ID" value="RFU50572.1"/>
    <property type="molecule type" value="Genomic_DNA"/>
</dbReference>
<gene>
    <name evidence="2" type="ORF">DDV21_009935</name>
    <name evidence="3" type="ORF">DDV22_07880</name>
    <name evidence="4" type="ORF">DDV23_07235</name>
</gene>
<dbReference type="Proteomes" id="UP000262901">
    <property type="component" value="Unassembled WGS sequence"/>
</dbReference>
<evidence type="ECO:0000259" key="1">
    <source>
        <dbReference type="Pfam" id="PF09359"/>
    </source>
</evidence>
<evidence type="ECO:0000313" key="7">
    <source>
        <dbReference type="Proteomes" id="UP000264056"/>
    </source>
</evidence>
<dbReference type="Proteomes" id="UP000264056">
    <property type="component" value="Unassembled WGS sequence"/>
</dbReference>
<accession>A0A346NEC7</accession>
<reference evidence="5" key="3">
    <citation type="submission" date="2018-08" db="EMBL/GenBank/DDBJ databases">
        <title>Streptococcus chenjunshii sp. nov., isolated from stools sample of the Tibetan antelope in the Qinghai-Tibet plateau, China.</title>
        <authorList>
            <person name="Tian Z."/>
        </authorList>
    </citation>
    <scope>NUCLEOTIDE SEQUENCE [LARGE SCALE GENOMIC DNA]</scope>
    <source>
        <strain evidence="5">Z15</strain>
    </source>
</reference>
<dbReference type="GO" id="GO:0006799">
    <property type="term" value="P:polyphosphate biosynthetic process"/>
    <property type="evidence" value="ECO:0007669"/>
    <property type="project" value="UniProtKB-ARBA"/>
</dbReference>
<evidence type="ECO:0000313" key="2">
    <source>
        <dbReference type="EMBL" id="AXQ79372.1"/>
    </source>
</evidence>
<feature type="domain" description="VTC" evidence="1">
    <location>
        <begin position="12"/>
        <end position="232"/>
    </location>
</feature>
<keyword evidence="7" id="KW-1185">Reference proteome</keyword>
<dbReference type="CDD" id="cd07750">
    <property type="entry name" value="PolyPPase_VTC_like"/>
    <property type="match status" value="1"/>
</dbReference>
<evidence type="ECO:0000313" key="6">
    <source>
        <dbReference type="Proteomes" id="UP000262901"/>
    </source>
</evidence>
<evidence type="ECO:0000313" key="4">
    <source>
        <dbReference type="EMBL" id="RFU52901.1"/>
    </source>
</evidence>
<evidence type="ECO:0000313" key="3">
    <source>
        <dbReference type="EMBL" id="RFU50572.1"/>
    </source>
</evidence>
<dbReference type="EMBL" id="QVQZ01000016">
    <property type="protein sequence ID" value="RFU52901.1"/>
    <property type="molecule type" value="Genomic_DNA"/>
</dbReference>
<dbReference type="RefSeq" id="WP_116878436.1">
    <property type="nucleotide sequence ID" value="NZ_CP031733.1"/>
</dbReference>
<accession>A0A372KKT1</accession>
<dbReference type="Gene3D" id="3.20.100.30">
    <property type="entry name" value="VTC, catalytic tunnel domain"/>
    <property type="match status" value="1"/>
</dbReference>
<dbReference type="Proteomes" id="UP000246115">
    <property type="component" value="Chromosome"/>
</dbReference>
<dbReference type="OrthoDB" id="185578at2"/>
<dbReference type="KEGG" id="schj:DDV21_009935"/>
<organism evidence="4 6">
    <name type="scientific">Streptococcus chenjunshii</name>
    <dbReference type="NCBI Taxonomy" id="2173853"/>
    <lineage>
        <taxon>Bacteria</taxon>
        <taxon>Bacillati</taxon>
        <taxon>Bacillota</taxon>
        <taxon>Bacilli</taxon>
        <taxon>Lactobacillales</taxon>
        <taxon>Streptococcaceae</taxon>
        <taxon>Streptococcus</taxon>
    </lineage>
</organism>
<reference evidence="2" key="4">
    <citation type="journal article" date="2019" name="Int. J. Syst. Evol. Microbiol.">
        <title>Streptococcus chenjunshii sp. nov. isolated from feces of Tibetan antelopes.</title>
        <authorList>
            <person name="Tian Z."/>
            <person name="Lu S."/>
            <person name="Jin D."/>
            <person name="Yang J."/>
            <person name="Pu J."/>
            <person name="Lai X.H."/>
            <person name="Bai X.N."/>
            <person name="Wu X.M."/>
            <person name="Li J."/>
            <person name="Wang S."/>
            <person name="Xu J."/>
        </authorList>
    </citation>
    <scope>NUCLEOTIDE SEQUENCE</scope>
    <source>
        <strain evidence="2">Z15</strain>
    </source>
</reference>
<protein>
    <submittedName>
        <fullName evidence="4">Polyphosphate polymerase domain-containing protein</fullName>
    </submittedName>
</protein>
<dbReference type="SUPFAM" id="SSF55154">
    <property type="entry name" value="CYTH-like phosphatases"/>
    <property type="match status" value="1"/>
</dbReference>